<dbReference type="SUPFAM" id="SSF64496">
    <property type="entry name" value="DNA-binding domain of intron-encoded endonucleases"/>
    <property type="match status" value="1"/>
</dbReference>
<dbReference type="SMART" id="SM00496">
    <property type="entry name" value="IENR2"/>
    <property type="match status" value="2"/>
</dbReference>
<keyword evidence="3" id="KW-0460">Magnesium</keyword>
<evidence type="ECO:0000256" key="2">
    <source>
        <dbReference type="ARBA" id="ARBA00010045"/>
    </source>
</evidence>
<evidence type="ECO:0000259" key="5">
    <source>
        <dbReference type="SMART" id="SM00496"/>
    </source>
</evidence>
<proteinExistence type="predicted"/>
<feature type="domain" description="Nuclease associated modular" evidence="5">
    <location>
        <begin position="164"/>
        <end position="180"/>
    </location>
</feature>
<keyword evidence="6" id="KW-0255">Endonuclease</keyword>
<dbReference type="InterPro" id="IPR003611">
    <property type="entry name" value="NUMOD3"/>
</dbReference>
<dbReference type="CDD" id="cd10443">
    <property type="entry name" value="GIY-YIG_HE_Tlr8p_PBC-V_like"/>
    <property type="match status" value="1"/>
</dbReference>
<evidence type="ECO:0000313" key="6">
    <source>
        <dbReference type="EMBL" id="DAD77620.1"/>
    </source>
</evidence>
<feature type="domain" description="Nuclease associated modular" evidence="5">
    <location>
        <begin position="96"/>
        <end position="112"/>
    </location>
</feature>
<protein>
    <submittedName>
        <fullName evidence="6">Intron associated endonuclease</fullName>
    </submittedName>
</protein>
<evidence type="ECO:0000256" key="1">
    <source>
        <dbReference type="ARBA" id="ARBA00001946"/>
    </source>
</evidence>
<evidence type="ECO:0000256" key="3">
    <source>
        <dbReference type="ARBA" id="ARBA00022842"/>
    </source>
</evidence>
<accession>A0A8S5M5Y8</accession>
<dbReference type="SMART" id="SM00465">
    <property type="entry name" value="GIYc"/>
    <property type="match status" value="1"/>
</dbReference>
<organism evidence="6">
    <name type="scientific">Siphoviridae sp. ctH1110</name>
    <dbReference type="NCBI Taxonomy" id="2826226"/>
    <lineage>
        <taxon>Viruses</taxon>
        <taxon>Duplodnaviria</taxon>
        <taxon>Heunggongvirae</taxon>
        <taxon>Uroviricota</taxon>
        <taxon>Caudoviricetes</taxon>
    </lineage>
</organism>
<dbReference type="InterPro" id="IPR036388">
    <property type="entry name" value="WH-like_DNA-bd_sf"/>
</dbReference>
<dbReference type="GO" id="GO:0003677">
    <property type="term" value="F:DNA binding"/>
    <property type="evidence" value="ECO:0007669"/>
    <property type="project" value="InterPro"/>
</dbReference>
<comment type="cofactor">
    <cofactor evidence="1">
        <name>Mg(2+)</name>
        <dbReference type="ChEBI" id="CHEBI:18420"/>
    </cofactor>
</comment>
<comment type="similarity">
    <text evidence="2">To endonucleases of group I introns of fungi and phage.</text>
</comment>
<reference evidence="6" key="1">
    <citation type="journal article" date="2021" name="Proc. Natl. Acad. Sci. U.S.A.">
        <title>A Catalog of Tens of Thousands of Viruses from Human Metagenomes Reveals Hidden Associations with Chronic Diseases.</title>
        <authorList>
            <person name="Tisza M.J."/>
            <person name="Buck C.B."/>
        </authorList>
    </citation>
    <scope>NUCLEOTIDE SEQUENCE</scope>
    <source>
        <strain evidence="6">CtH1110</strain>
    </source>
</reference>
<dbReference type="InterPro" id="IPR000305">
    <property type="entry name" value="GIY-YIG_endonuc"/>
</dbReference>
<sequence length="246" mass="28323">MSENYKVYMHRFPNGKVYIGITCQKPEYRWNKGKHYRKQPLIFNAIMKYGWDNIEHIILFDGLSKEDAEAKEVELISLYDSTNREKGYNIENGGNSTGKHSEETKEKMSAGIKKAYKNTEYKEKKIAEAKKSYAKPEYKKQLSERTKRLWQSEEYRAKMISVHRGKTVSAEARKKVSDARKGRFMGGDNVNARAVEQYTKDGVFVACWDSAMSASRATGANNAKICECCKGKRQSARGYRWEYAAV</sequence>
<evidence type="ECO:0000259" key="4">
    <source>
        <dbReference type="SMART" id="SM00465"/>
    </source>
</evidence>
<name>A0A8S5M5Y8_9CAUD</name>
<feature type="domain" description="GIY-YIG" evidence="4">
    <location>
        <begin position="3"/>
        <end position="94"/>
    </location>
</feature>
<keyword evidence="6" id="KW-0378">Hydrolase</keyword>
<dbReference type="InterPro" id="IPR035901">
    <property type="entry name" value="GIY-YIG_endonuc_sf"/>
</dbReference>
<dbReference type="GO" id="GO:0004519">
    <property type="term" value="F:endonuclease activity"/>
    <property type="evidence" value="ECO:0007669"/>
    <property type="project" value="UniProtKB-KW"/>
</dbReference>
<keyword evidence="6" id="KW-0540">Nuclease</keyword>
<dbReference type="SUPFAM" id="SSF82771">
    <property type="entry name" value="GIY-YIG endonuclease"/>
    <property type="match status" value="1"/>
</dbReference>
<dbReference type="EMBL" id="BK014829">
    <property type="protein sequence ID" value="DAD77620.1"/>
    <property type="molecule type" value="Genomic_DNA"/>
</dbReference>
<dbReference type="Gene3D" id="1.10.10.10">
    <property type="entry name" value="Winged helix-like DNA-binding domain superfamily/Winged helix DNA-binding domain"/>
    <property type="match status" value="1"/>
</dbReference>